<dbReference type="RefSeq" id="WP_264227433.1">
    <property type="nucleotide sequence ID" value="NZ_CP107716.1"/>
</dbReference>
<organism evidence="5 6">
    <name type="scientific">Pelagibacterium flavum</name>
    <dbReference type="NCBI Taxonomy" id="2984530"/>
    <lineage>
        <taxon>Bacteria</taxon>
        <taxon>Pseudomonadati</taxon>
        <taxon>Pseudomonadota</taxon>
        <taxon>Alphaproteobacteria</taxon>
        <taxon>Hyphomicrobiales</taxon>
        <taxon>Devosiaceae</taxon>
        <taxon>Pelagibacterium</taxon>
    </lineage>
</organism>
<proteinExistence type="predicted"/>
<protein>
    <submittedName>
        <fullName evidence="5">Aconitase family protein</fullName>
    </submittedName>
</protein>
<evidence type="ECO:0000313" key="5">
    <source>
        <dbReference type="EMBL" id="UYQ73876.1"/>
    </source>
</evidence>
<gene>
    <name evidence="5" type="ORF">OF122_09000</name>
</gene>
<dbReference type="EMBL" id="CP107716">
    <property type="protein sequence ID" value="UYQ73876.1"/>
    <property type="molecule type" value="Genomic_DNA"/>
</dbReference>
<reference evidence="5" key="1">
    <citation type="submission" date="2022-10" db="EMBL/GenBank/DDBJ databases">
        <title>YIM 151497 complete genome.</title>
        <authorList>
            <person name="Chen X."/>
        </authorList>
    </citation>
    <scope>NUCLEOTIDE SEQUENCE</scope>
    <source>
        <strain evidence="5">YIM 151497</strain>
    </source>
</reference>
<dbReference type="SUPFAM" id="SSF52016">
    <property type="entry name" value="LeuD/IlvD-like"/>
    <property type="match status" value="1"/>
</dbReference>
<name>A0ABY6ITA4_9HYPH</name>
<feature type="domain" description="Phosphomevalonate dehydratase large subunit-like" evidence="4">
    <location>
        <begin position="151"/>
        <end position="545"/>
    </location>
</feature>
<dbReference type="InterPro" id="IPR012047">
    <property type="entry name" value="AcnX"/>
</dbReference>
<dbReference type="CDD" id="cd01355">
    <property type="entry name" value="AcnX"/>
    <property type="match status" value="1"/>
</dbReference>
<dbReference type="PANTHER" id="PTHR36577">
    <property type="entry name" value="DUF521 DOMAIN PROTEIN (AFU_ORTHOLOGUE AFUA_6G00490)"/>
    <property type="match status" value="1"/>
</dbReference>
<dbReference type="InterPro" id="IPR002840">
    <property type="entry name" value="PMDh-S-like_dom"/>
</dbReference>
<evidence type="ECO:0000256" key="2">
    <source>
        <dbReference type="ARBA" id="ARBA00023239"/>
    </source>
</evidence>
<dbReference type="PANTHER" id="PTHR36577:SF3">
    <property type="entry name" value="DUF521 DOMAIN PROTEIN (AFU_ORTHOLOGUE AFUA_6G00490)"/>
    <property type="match status" value="1"/>
</dbReference>
<dbReference type="Gene3D" id="3.50.30.10">
    <property type="entry name" value="Phosphohistidine domain"/>
    <property type="match status" value="1"/>
</dbReference>
<keyword evidence="6" id="KW-1185">Reference proteome</keyword>
<feature type="domain" description="Phosphomevalonate dehydratase small subunit-like" evidence="3">
    <location>
        <begin position="26"/>
        <end position="102"/>
    </location>
</feature>
<keyword evidence="1" id="KW-0408">Iron</keyword>
<sequence length="563" mass="58679">MSAAISARTILSGTADGPVLASPEALSFWGGVDPATGKIIDIHHPLHGETVTGKILLMPSSRGSCTGSGVLLDLALNNRAPAALIFTDPEDVLTLGALVAEIFGHTLPVLRATPEAFATMAAAKRVALTAETLMADDQPIALLPPQMSALALSENDRAMLEGRDGPATAQAMRILCAMAAQQGAEELIDVTQAHIDGCIYASPANLTFAQTMADMGGQVVIPTTMNAISVDHEHWQIQGIPEGFGSPAAKLADAYVKMGCRPTFTCAPYLLDSAPGTGEAVGWSESNAVIFANSVLGARTAKHPDFLDLCIALTGRAPLSGVYLDAHRKAKLVIDVELPQNPDGAFWPLIGYIAGLLAPDRIPLLRGLAPAHPSRDDLKALCAAFGTTSAAPMLHIEGVTPEAANAFDPETPHAVIDRRLMASIWQKLNAGPEQIDLVAIGSPHASLAECHALADALDGRPILDTVSVILTVGPETKARMAGDETLARLNASGVTTVSDLCWCSISEPVFPPAAKTVLTDSGKYAHYGPGLSGRAVRLGSLADCVSAALTGTAPQRLPKWLET</sequence>
<dbReference type="Proteomes" id="UP001163882">
    <property type="component" value="Chromosome"/>
</dbReference>
<dbReference type="Pfam" id="PF01989">
    <property type="entry name" value="AcnX_swivel_put"/>
    <property type="match status" value="1"/>
</dbReference>
<dbReference type="InterPro" id="IPR007506">
    <property type="entry name" value="PMDh-L-like_dom"/>
</dbReference>
<dbReference type="CDD" id="cd01356">
    <property type="entry name" value="AcnX_swivel"/>
    <property type="match status" value="1"/>
</dbReference>
<accession>A0ABY6ITA4</accession>
<evidence type="ECO:0000259" key="4">
    <source>
        <dbReference type="Pfam" id="PF04412"/>
    </source>
</evidence>
<evidence type="ECO:0000313" key="6">
    <source>
        <dbReference type="Proteomes" id="UP001163882"/>
    </source>
</evidence>
<keyword evidence="2" id="KW-0456">Lyase</keyword>
<dbReference type="Pfam" id="PF04412">
    <property type="entry name" value="AcnX"/>
    <property type="match status" value="1"/>
</dbReference>
<dbReference type="PIRSF" id="PIRSF036630">
    <property type="entry name" value="UCP036630"/>
    <property type="match status" value="1"/>
</dbReference>
<evidence type="ECO:0000256" key="1">
    <source>
        <dbReference type="ARBA" id="ARBA00023004"/>
    </source>
</evidence>
<evidence type="ECO:0000259" key="3">
    <source>
        <dbReference type="Pfam" id="PF01989"/>
    </source>
</evidence>